<dbReference type="AlphaFoldDB" id="A0A6I3L599"/>
<evidence type="ECO:0000313" key="4">
    <source>
        <dbReference type="Proteomes" id="UP000432464"/>
    </source>
</evidence>
<accession>A0A6I3L599</accession>
<sequence>MPRTHQHREGEEVTTPVRIPADVDKSDRLIGLFNARHLVLLAITAVVLYGGWIATRALVSPVVFLAAATPIGVVVTVTILTTRDGLPADQLLRAAIAHRLRPRHLIDTPEPIAAAPRWVTDRATSGPRQPVPSAPPDAVVTLPESVAASSGGVGIVDLGADGLAVVAVAGTLNLALRTPVEQDSLVGQLAGWLHTLRQPVQILLRSTRLDLTAHLQGLHDAIGDMSPELAAAATDHADHLAELATEETLLHRRVLLVWREPVADPTAGSSTGTAVRALLGGRARAARGISAAARRAAESRLVRRLSEAAEMLAPLGITVTALRTCRPLQWSPSAATRPGWCRRRPTSPPATRSSPQAGSRASIRSRPRPWQGSGRSR</sequence>
<gene>
    <name evidence="3" type="ORF">GLP40_30445</name>
</gene>
<organism evidence="3 4">
    <name type="scientific">Nocardia aurantiaca</name>
    <dbReference type="NCBI Taxonomy" id="2675850"/>
    <lineage>
        <taxon>Bacteria</taxon>
        <taxon>Bacillati</taxon>
        <taxon>Actinomycetota</taxon>
        <taxon>Actinomycetes</taxon>
        <taxon>Mycobacteriales</taxon>
        <taxon>Nocardiaceae</taxon>
        <taxon>Nocardia</taxon>
    </lineage>
</organism>
<keyword evidence="2" id="KW-1133">Transmembrane helix</keyword>
<feature type="region of interest" description="Disordered" evidence="1">
    <location>
        <begin position="333"/>
        <end position="377"/>
    </location>
</feature>
<reference evidence="3 4" key="1">
    <citation type="submission" date="2019-11" db="EMBL/GenBank/DDBJ databases">
        <title>Nocardia sp. nov. CT2-14 isolated from soil.</title>
        <authorList>
            <person name="Kanchanasin P."/>
            <person name="Tanasupawat S."/>
            <person name="Yuki M."/>
            <person name="Kudo T."/>
        </authorList>
    </citation>
    <scope>NUCLEOTIDE SEQUENCE [LARGE SCALE GENOMIC DNA]</scope>
    <source>
        <strain evidence="3 4">CT2-14</strain>
    </source>
</reference>
<keyword evidence="4" id="KW-1185">Reference proteome</keyword>
<proteinExistence type="predicted"/>
<evidence type="ECO:0000313" key="3">
    <source>
        <dbReference type="EMBL" id="MTE17047.1"/>
    </source>
</evidence>
<dbReference type="Pfam" id="PF12666">
    <property type="entry name" value="PrgI"/>
    <property type="match status" value="1"/>
</dbReference>
<comment type="caution">
    <text evidence="3">The sequence shown here is derived from an EMBL/GenBank/DDBJ whole genome shotgun (WGS) entry which is preliminary data.</text>
</comment>
<evidence type="ECO:0000256" key="2">
    <source>
        <dbReference type="SAM" id="Phobius"/>
    </source>
</evidence>
<protein>
    <submittedName>
        <fullName evidence="3">PrgI family protein</fullName>
    </submittedName>
</protein>
<evidence type="ECO:0000256" key="1">
    <source>
        <dbReference type="SAM" id="MobiDB-lite"/>
    </source>
</evidence>
<name>A0A6I3L599_9NOCA</name>
<dbReference type="EMBL" id="WMBB01000019">
    <property type="protein sequence ID" value="MTE17047.1"/>
    <property type="molecule type" value="Genomic_DNA"/>
</dbReference>
<keyword evidence="2" id="KW-0472">Membrane</keyword>
<dbReference type="Proteomes" id="UP000432464">
    <property type="component" value="Unassembled WGS sequence"/>
</dbReference>
<keyword evidence="2" id="KW-0812">Transmembrane</keyword>
<dbReference type="InterPro" id="IPR024414">
    <property type="entry name" value="Uncharacterised_PrgI"/>
</dbReference>
<feature type="transmembrane region" description="Helical" evidence="2">
    <location>
        <begin position="61"/>
        <end position="80"/>
    </location>
</feature>
<feature type="transmembrane region" description="Helical" evidence="2">
    <location>
        <begin position="38"/>
        <end position="55"/>
    </location>
</feature>